<name>A0A4Y2GQV7_ARAVE</name>
<dbReference type="Proteomes" id="UP000499080">
    <property type="component" value="Unassembled WGS sequence"/>
</dbReference>
<gene>
    <name evidence="1" type="ORF">AVEN_43485_1</name>
</gene>
<protein>
    <submittedName>
        <fullName evidence="1">Uncharacterized protein</fullName>
    </submittedName>
</protein>
<dbReference type="AlphaFoldDB" id="A0A4Y2GQV7"/>
<evidence type="ECO:0000313" key="1">
    <source>
        <dbReference type="EMBL" id="GBM56110.1"/>
    </source>
</evidence>
<sequence length="108" mass="12747">MTSFRLKTVGFSALTPHPEVCVKKLRSKNTSPFYILYGKNRHDRVSQPQPLHRFREFLFHMKAYDIYICNKGRLPPPFWRYIAKYNSGRVPQPLQPAIRQVASIATYY</sequence>
<accession>A0A4Y2GQV7</accession>
<proteinExistence type="predicted"/>
<reference evidence="1 2" key="1">
    <citation type="journal article" date="2019" name="Sci. Rep.">
        <title>Orb-weaving spider Araneus ventricosus genome elucidates the spidroin gene catalogue.</title>
        <authorList>
            <person name="Kono N."/>
            <person name="Nakamura H."/>
            <person name="Ohtoshi R."/>
            <person name="Moran D.A.P."/>
            <person name="Shinohara A."/>
            <person name="Yoshida Y."/>
            <person name="Fujiwara M."/>
            <person name="Mori M."/>
            <person name="Tomita M."/>
            <person name="Arakawa K."/>
        </authorList>
    </citation>
    <scope>NUCLEOTIDE SEQUENCE [LARGE SCALE GENOMIC DNA]</scope>
</reference>
<evidence type="ECO:0000313" key="2">
    <source>
        <dbReference type="Proteomes" id="UP000499080"/>
    </source>
</evidence>
<comment type="caution">
    <text evidence="1">The sequence shown here is derived from an EMBL/GenBank/DDBJ whole genome shotgun (WGS) entry which is preliminary data.</text>
</comment>
<keyword evidence="2" id="KW-1185">Reference proteome</keyword>
<organism evidence="1 2">
    <name type="scientific">Araneus ventricosus</name>
    <name type="common">Orbweaver spider</name>
    <name type="synonym">Epeira ventricosa</name>
    <dbReference type="NCBI Taxonomy" id="182803"/>
    <lineage>
        <taxon>Eukaryota</taxon>
        <taxon>Metazoa</taxon>
        <taxon>Ecdysozoa</taxon>
        <taxon>Arthropoda</taxon>
        <taxon>Chelicerata</taxon>
        <taxon>Arachnida</taxon>
        <taxon>Araneae</taxon>
        <taxon>Araneomorphae</taxon>
        <taxon>Entelegynae</taxon>
        <taxon>Araneoidea</taxon>
        <taxon>Araneidae</taxon>
        <taxon>Araneus</taxon>
    </lineage>
</organism>
<dbReference type="EMBL" id="BGPR01001528">
    <property type="protein sequence ID" value="GBM56110.1"/>
    <property type="molecule type" value="Genomic_DNA"/>
</dbReference>